<keyword evidence="3" id="KW-0012">Acyltransferase</keyword>
<dbReference type="GO" id="GO:0008080">
    <property type="term" value="F:N-acetyltransferase activity"/>
    <property type="evidence" value="ECO:0007669"/>
    <property type="project" value="InterPro"/>
</dbReference>
<proteinExistence type="predicted"/>
<dbReference type="EC" id="2.3.1.-" evidence="3"/>
<dbReference type="Proteomes" id="UP000561681">
    <property type="component" value="Unassembled WGS sequence"/>
</dbReference>
<comment type="caution">
    <text evidence="3">The sequence shown here is derived from an EMBL/GenBank/DDBJ whole genome shotgun (WGS) entry which is preliminary data.</text>
</comment>
<evidence type="ECO:0000256" key="1">
    <source>
        <dbReference type="ARBA" id="ARBA00022679"/>
    </source>
</evidence>
<keyword evidence="4" id="KW-1185">Reference proteome</keyword>
<dbReference type="EMBL" id="JACHLD010000002">
    <property type="protein sequence ID" value="MBB4801355.1"/>
    <property type="molecule type" value="Genomic_DNA"/>
</dbReference>
<dbReference type="CDD" id="cd04301">
    <property type="entry name" value="NAT_SF"/>
    <property type="match status" value="1"/>
</dbReference>
<dbReference type="InterPro" id="IPR050769">
    <property type="entry name" value="NAT_camello-type"/>
</dbReference>
<name>A0A7W7IVT9_9FLAO</name>
<organism evidence="3 4">
    <name type="scientific">Flavobacterium nitrogenifigens</name>
    <dbReference type="NCBI Taxonomy" id="1617283"/>
    <lineage>
        <taxon>Bacteria</taxon>
        <taxon>Pseudomonadati</taxon>
        <taxon>Bacteroidota</taxon>
        <taxon>Flavobacteriia</taxon>
        <taxon>Flavobacteriales</taxon>
        <taxon>Flavobacteriaceae</taxon>
        <taxon>Flavobacterium</taxon>
    </lineage>
</organism>
<dbReference type="Pfam" id="PF00583">
    <property type="entry name" value="Acetyltransf_1"/>
    <property type="match status" value="1"/>
</dbReference>
<sequence length="180" mass="20640">MILSEKYFYFCKDKDGKEKMKNWIIRKIKKEDNQAIASLIQSVFDEMEIPKVGTAYEDPYLDLMFEEYGKPKSAYFVVENDGEIVGCAGIASLENGDPKICELQKMYFLPQTRGLGIGTQMMEICLKQAREFGFEKCYIETMPFMHAAQKLYKKSGFEYLDAPLGSTGHSSCPVWMLKVL</sequence>
<dbReference type="PANTHER" id="PTHR13947:SF37">
    <property type="entry name" value="LD18367P"/>
    <property type="match status" value="1"/>
</dbReference>
<accession>A0A7W7IVT9</accession>
<dbReference type="InterPro" id="IPR016181">
    <property type="entry name" value="Acyl_CoA_acyltransferase"/>
</dbReference>
<dbReference type="InterPro" id="IPR000182">
    <property type="entry name" value="GNAT_dom"/>
</dbReference>
<gene>
    <name evidence="3" type="ORF">HNP37_001416</name>
</gene>
<protein>
    <submittedName>
        <fullName evidence="3">Putative acetyltransferase</fullName>
        <ecNumber evidence="3">2.3.1.-</ecNumber>
    </submittedName>
</protein>
<keyword evidence="1 3" id="KW-0808">Transferase</keyword>
<dbReference type="PROSITE" id="PS51186">
    <property type="entry name" value="GNAT"/>
    <property type="match status" value="1"/>
</dbReference>
<dbReference type="PANTHER" id="PTHR13947">
    <property type="entry name" value="GNAT FAMILY N-ACETYLTRANSFERASE"/>
    <property type="match status" value="1"/>
</dbReference>
<dbReference type="Gene3D" id="3.40.630.30">
    <property type="match status" value="1"/>
</dbReference>
<dbReference type="SUPFAM" id="SSF55729">
    <property type="entry name" value="Acyl-CoA N-acyltransferases (Nat)"/>
    <property type="match status" value="1"/>
</dbReference>
<evidence type="ECO:0000313" key="3">
    <source>
        <dbReference type="EMBL" id="MBB4801355.1"/>
    </source>
</evidence>
<dbReference type="AlphaFoldDB" id="A0A7W7IVT9"/>
<reference evidence="3 4" key="1">
    <citation type="submission" date="2020-08" db="EMBL/GenBank/DDBJ databases">
        <title>Functional genomics of gut bacteria from endangered species of beetles.</title>
        <authorList>
            <person name="Carlos-Shanley C."/>
        </authorList>
    </citation>
    <scope>NUCLEOTIDE SEQUENCE [LARGE SCALE GENOMIC DNA]</scope>
    <source>
        <strain evidence="3 4">S00142</strain>
    </source>
</reference>
<feature type="domain" description="N-acetyltransferase" evidence="2">
    <location>
        <begin position="23"/>
        <end position="180"/>
    </location>
</feature>
<evidence type="ECO:0000313" key="4">
    <source>
        <dbReference type="Proteomes" id="UP000561681"/>
    </source>
</evidence>
<evidence type="ECO:0000259" key="2">
    <source>
        <dbReference type="PROSITE" id="PS51186"/>
    </source>
</evidence>